<gene>
    <name evidence="2" type="ORF">BOLC4T24020H</name>
</gene>
<dbReference type="AlphaFoldDB" id="A0A3P6BZZ1"/>
<evidence type="ECO:0000313" key="2">
    <source>
        <dbReference type="EMBL" id="VDD08456.1"/>
    </source>
</evidence>
<dbReference type="EMBL" id="LR031873">
    <property type="protein sequence ID" value="VDD08456.1"/>
    <property type="molecule type" value="Genomic_DNA"/>
</dbReference>
<evidence type="ECO:0000256" key="1">
    <source>
        <dbReference type="SAM" id="MobiDB-lite"/>
    </source>
</evidence>
<feature type="compositionally biased region" description="Polar residues" evidence="1">
    <location>
        <begin position="1"/>
        <end position="22"/>
    </location>
</feature>
<organism evidence="2">
    <name type="scientific">Brassica oleracea</name>
    <name type="common">Wild cabbage</name>
    <dbReference type="NCBI Taxonomy" id="3712"/>
    <lineage>
        <taxon>Eukaryota</taxon>
        <taxon>Viridiplantae</taxon>
        <taxon>Streptophyta</taxon>
        <taxon>Embryophyta</taxon>
        <taxon>Tracheophyta</taxon>
        <taxon>Spermatophyta</taxon>
        <taxon>Magnoliopsida</taxon>
        <taxon>eudicotyledons</taxon>
        <taxon>Gunneridae</taxon>
        <taxon>Pentapetalae</taxon>
        <taxon>rosids</taxon>
        <taxon>malvids</taxon>
        <taxon>Brassicales</taxon>
        <taxon>Brassicaceae</taxon>
        <taxon>Brassiceae</taxon>
        <taxon>Brassica</taxon>
    </lineage>
</organism>
<name>A0A3P6BZZ1_BRAOL</name>
<reference evidence="2" key="1">
    <citation type="submission" date="2018-11" db="EMBL/GenBank/DDBJ databases">
        <authorList>
            <consortium name="Genoscope - CEA"/>
            <person name="William W."/>
        </authorList>
    </citation>
    <scope>NUCLEOTIDE SEQUENCE</scope>
</reference>
<sequence>MMAPSSSSTSRELAITSSSPHWSSPLKLPRRETNKRKRTDGCREHRELSDREIEIENILKGRKGIMVQFQIEKMSKARKGIMD</sequence>
<protein>
    <submittedName>
        <fullName evidence="2">Uncharacterized protein</fullName>
    </submittedName>
</protein>
<feature type="region of interest" description="Disordered" evidence="1">
    <location>
        <begin position="1"/>
        <end position="46"/>
    </location>
</feature>
<accession>A0A3P6BZZ1</accession>
<proteinExistence type="predicted"/>